<dbReference type="InterPro" id="IPR003695">
    <property type="entry name" value="Ppx_GppA_N"/>
</dbReference>
<dbReference type="PANTHER" id="PTHR30005">
    <property type="entry name" value="EXOPOLYPHOSPHATASE"/>
    <property type="match status" value="1"/>
</dbReference>
<dbReference type="SUPFAM" id="SSF53067">
    <property type="entry name" value="Actin-like ATPase domain"/>
    <property type="match status" value="2"/>
</dbReference>
<keyword evidence="7" id="KW-1185">Reference proteome</keyword>
<protein>
    <submittedName>
        <fullName evidence="4">Exopolyphosphatase</fullName>
    </submittedName>
</protein>
<evidence type="ECO:0000313" key="4">
    <source>
        <dbReference type="EMBL" id="AOH39066.1"/>
    </source>
</evidence>
<evidence type="ECO:0000313" key="6">
    <source>
        <dbReference type="Proteomes" id="UP000094757"/>
    </source>
</evidence>
<organism evidence="4 6">
    <name type="scientific">Dialister pneumosintes</name>
    <dbReference type="NCBI Taxonomy" id="39950"/>
    <lineage>
        <taxon>Bacteria</taxon>
        <taxon>Bacillati</taxon>
        <taxon>Bacillota</taxon>
        <taxon>Negativicutes</taxon>
        <taxon>Veillonellales</taxon>
        <taxon>Veillonellaceae</taxon>
        <taxon>Dialister</taxon>
    </lineage>
</organism>
<evidence type="ECO:0000259" key="3">
    <source>
        <dbReference type="Pfam" id="PF21447"/>
    </source>
</evidence>
<dbReference type="Pfam" id="PF21447">
    <property type="entry name" value="Ppx-GppA_III"/>
    <property type="match status" value="1"/>
</dbReference>
<dbReference type="STRING" id="39950.BCB69_03245"/>
<dbReference type="EMBL" id="QWKU01000001">
    <property type="protein sequence ID" value="RID95028.1"/>
    <property type="molecule type" value="Genomic_DNA"/>
</dbReference>
<dbReference type="EMBL" id="CP017037">
    <property type="protein sequence ID" value="AOH39066.1"/>
    <property type="molecule type" value="Genomic_DNA"/>
</dbReference>
<feature type="domain" description="Ppx/GppA phosphatase N-terminal" evidence="2">
    <location>
        <begin position="32"/>
        <end position="303"/>
    </location>
</feature>
<evidence type="ECO:0000256" key="1">
    <source>
        <dbReference type="ARBA" id="ARBA00007125"/>
    </source>
</evidence>
<dbReference type="SUPFAM" id="SSF109604">
    <property type="entry name" value="HD-domain/PDEase-like"/>
    <property type="match status" value="1"/>
</dbReference>
<comment type="similarity">
    <text evidence="1">Belongs to the GppA/Ppx family.</text>
</comment>
<dbReference type="OrthoDB" id="9814545at2"/>
<dbReference type="Gene3D" id="3.30.420.150">
    <property type="entry name" value="Exopolyphosphatase. Domain 2"/>
    <property type="match status" value="1"/>
</dbReference>
<dbReference type="Gene3D" id="3.30.420.40">
    <property type="match status" value="1"/>
</dbReference>
<name>A0A1B3WDL5_9FIRM</name>
<accession>A0A1B3WDL5</accession>
<dbReference type="Pfam" id="PF02541">
    <property type="entry name" value="Ppx-GppA"/>
    <property type="match status" value="1"/>
</dbReference>
<evidence type="ECO:0000313" key="7">
    <source>
        <dbReference type="Proteomes" id="UP000266262"/>
    </source>
</evidence>
<dbReference type="GO" id="GO:0016462">
    <property type="term" value="F:pyrophosphatase activity"/>
    <property type="evidence" value="ECO:0007669"/>
    <property type="project" value="TreeGrafter"/>
</dbReference>
<dbReference type="InterPro" id="IPR048950">
    <property type="entry name" value="Ppx_GppA_C"/>
</dbReference>
<reference evidence="6" key="1">
    <citation type="submission" date="2016-08" db="EMBL/GenBank/DDBJ databases">
        <authorList>
            <person name="Holder M.E."/>
            <person name="Ajami N.J."/>
            <person name="Petrosino J.F."/>
        </authorList>
    </citation>
    <scope>NUCLEOTIDE SEQUENCE [LARGE SCALE GENOMIC DNA]</scope>
    <source>
        <strain evidence="6">F0677</strain>
    </source>
</reference>
<sequence>MIAKNNNIYGIIHIGSASLSMRIVAYYDIEDIEVIEEVEKDITFGEEVFLNKKLSFASVRKLCHMLNGLKQLLNDYQVTEYRVYATAVFREAENRRSILDLVQVNTGFIVNVLDMSQEIYLEHFAVQHKLKREISKEKYEFGKQLLYVDITSGCLGFTVWQGNAIKYQQNLHIGSLRLLEIFNTNQRASKDYPQALAEYIHVIMSPIWNAIKQFKITAIVFSGRESRMIAQLLGYTFRKKDLVVSSSADVFQLYNDLKHLSVSHILKIYNVEESVAEIILPTIYIWAEILKNMSSQYILIMKTTFLEAVSMYYGATKTKDDAIEWMHQQNLTLTEAIARRYYYEPEHTKCMQEYSQIIIHAFKHLNGLGKREEFLLAMTLILYQIGKHVNLMESNKNTWSLIRSIDIFGISEMEKDAVACIAFYAQKGMPEEDDYEFKYLDSQLKMTVLKLIAIFRLTYAMDISRKQKIKDVTARMQGDFLLIEYNSMEKTSLEEWMFAKENDLFKNIFGIEAKLEKR</sequence>
<dbReference type="Proteomes" id="UP000094757">
    <property type="component" value="Chromosome"/>
</dbReference>
<gene>
    <name evidence="4" type="ORF">BCB69_03245</name>
    <name evidence="5" type="ORF">DX915_06095</name>
</gene>
<evidence type="ECO:0000259" key="2">
    <source>
        <dbReference type="Pfam" id="PF02541"/>
    </source>
</evidence>
<dbReference type="RefSeq" id="WP_069176989.1">
    <property type="nucleotide sequence ID" value="NZ_CP017037.1"/>
</dbReference>
<dbReference type="Gene3D" id="1.10.3210.10">
    <property type="entry name" value="Hypothetical protein af1432"/>
    <property type="match status" value="1"/>
</dbReference>
<dbReference type="Proteomes" id="UP000266262">
    <property type="component" value="Unassembled WGS sequence"/>
</dbReference>
<dbReference type="InterPro" id="IPR043129">
    <property type="entry name" value="ATPase_NBD"/>
</dbReference>
<dbReference type="InterPro" id="IPR050273">
    <property type="entry name" value="GppA/Ppx_hydrolase"/>
</dbReference>
<dbReference type="PANTHER" id="PTHR30005:SF0">
    <property type="entry name" value="RETROGRADE REGULATION PROTEIN 2"/>
    <property type="match status" value="1"/>
</dbReference>
<evidence type="ECO:0000313" key="5">
    <source>
        <dbReference type="EMBL" id="RID95028.1"/>
    </source>
</evidence>
<reference evidence="5 7" key="3">
    <citation type="submission" date="2018-08" db="EMBL/GenBank/DDBJ databases">
        <title>Draft genome sequence of Dialister pneumosintes KCOM 1685.</title>
        <authorList>
            <person name="Kook J.-K."/>
            <person name="Park S.-N."/>
            <person name="Lim Y.K."/>
        </authorList>
    </citation>
    <scope>NUCLEOTIDE SEQUENCE [LARGE SCALE GENOMIC DNA]</scope>
    <source>
        <strain evidence="5 7">KCOM 1685</strain>
    </source>
</reference>
<dbReference type="KEGG" id="dpn:BCB69_03245"/>
<proteinExistence type="inferred from homology"/>
<dbReference type="AlphaFoldDB" id="A0A1B3WDL5"/>
<feature type="domain" description="Ppx/GppA phosphatase C-terminal" evidence="3">
    <location>
        <begin position="335"/>
        <end position="477"/>
    </location>
</feature>
<reference evidence="4" key="2">
    <citation type="submission" date="2016-08" db="EMBL/GenBank/DDBJ databases">
        <authorList>
            <person name="Seilhamer J.J."/>
        </authorList>
    </citation>
    <scope>NUCLEOTIDE SEQUENCE [LARGE SCALE GENOMIC DNA]</scope>
    <source>
        <strain evidence="4">F0677</strain>
    </source>
</reference>